<dbReference type="InterPro" id="IPR023213">
    <property type="entry name" value="CAT-like_dom_sf"/>
</dbReference>
<dbReference type="SUPFAM" id="SSF47336">
    <property type="entry name" value="ACP-like"/>
    <property type="match status" value="2"/>
</dbReference>
<dbReference type="NCBIfam" id="NF003417">
    <property type="entry name" value="PRK04813.1"/>
    <property type="match status" value="3"/>
</dbReference>
<reference evidence="3 4" key="1">
    <citation type="submission" date="2015-11" db="EMBL/GenBank/DDBJ databases">
        <title>Exploring the genomic traits of fungus-feeding bacterial genus Collimonas.</title>
        <authorList>
            <person name="Song C."/>
            <person name="Schmidt R."/>
            <person name="de Jager V."/>
            <person name="Krzyzanowska D."/>
            <person name="Jongedijk E."/>
            <person name="Cankar K."/>
            <person name="Beekwilder J."/>
            <person name="van Veen A."/>
            <person name="de Boer W."/>
            <person name="van Veen J.A."/>
            <person name="Garbeva P."/>
        </authorList>
    </citation>
    <scope>NUCLEOTIDE SEQUENCE [LARGE SCALE GENOMIC DNA]</scope>
    <source>
        <strain evidence="3 4">Ter291</strain>
    </source>
</reference>
<dbReference type="Pfam" id="PF00550">
    <property type="entry name" value="PP-binding"/>
    <property type="match status" value="2"/>
</dbReference>
<dbReference type="EMBL" id="CP013236">
    <property type="protein sequence ID" value="AMP12765.1"/>
    <property type="molecule type" value="Genomic_DNA"/>
</dbReference>
<organism evidence="3 4">
    <name type="scientific">Collimonas pratensis</name>
    <dbReference type="NCBI Taxonomy" id="279113"/>
    <lineage>
        <taxon>Bacteria</taxon>
        <taxon>Pseudomonadati</taxon>
        <taxon>Pseudomonadota</taxon>
        <taxon>Betaproteobacteria</taxon>
        <taxon>Burkholderiales</taxon>
        <taxon>Oxalobacteraceae</taxon>
        <taxon>Collimonas</taxon>
    </lineage>
</organism>
<dbReference type="InterPro" id="IPR009081">
    <property type="entry name" value="PP-bd_ACP"/>
</dbReference>
<dbReference type="SUPFAM" id="SSF52777">
    <property type="entry name" value="CoA-dependent acyltransferases"/>
    <property type="match status" value="4"/>
</dbReference>
<dbReference type="Gene3D" id="3.30.300.30">
    <property type="match status" value="2"/>
</dbReference>
<dbReference type="Gene3D" id="3.40.50.980">
    <property type="match status" value="4"/>
</dbReference>
<evidence type="ECO:0000313" key="3">
    <source>
        <dbReference type="EMBL" id="AMP12765.1"/>
    </source>
</evidence>
<dbReference type="Gene3D" id="3.20.20.30">
    <property type="entry name" value="Luciferase-like domain"/>
    <property type="match status" value="1"/>
</dbReference>
<dbReference type="InterPro" id="IPR036661">
    <property type="entry name" value="Luciferase-like_sf"/>
</dbReference>
<dbReference type="InterPro" id="IPR036736">
    <property type="entry name" value="ACP-like_sf"/>
</dbReference>
<dbReference type="Pfam" id="PF00501">
    <property type="entry name" value="AMP-binding"/>
    <property type="match status" value="2"/>
</dbReference>
<dbReference type="PANTHER" id="PTHR45527:SF1">
    <property type="entry name" value="FATTY ACID SYNTHASE"/>
    <property type="match status" value="1"/>
</dbReference>
<dbReference type="InterPro" id="IPR024011">
    <property type="entry name" value="Biosynth_lucif-like_mOase_dom"/>
</dbReference>
<evidence type="ECO:0000259" key="2">
    <source>
        <dbReference type="PROSITE" id="PS50075"/>
    </source>
</evidence>
<dbReference type="InterPro" id="IPR000873">
    <property type="entry name" value="AMP-dep_synth/lig_dom"/>
</dbReference>
<evidence type="ECO:0000313" key="4">
    <source>
        <dbReference type="Proteomes" id="UP000074914"/>
    </source>
</evidence>
<dbReference type="Gene3D" id="2.30.38.10">
    <property type="entry name" value="Luciferase, Domain 3"/>
    <property type="match status" value="2"/>
</dbReference>
<dbReference type="CDD" id="cd19531">
    <property type="entry name" value="LCL_NRPS-like"/>
    <property type="match status" value="1"/>
</dbReference>
<dbReference type="Gene3D" id="1.10.1200.10">
    <property type="entry name" value="ACP-like"/>
    <property type="match status" value="2"/>
</dbReference>
<gene>
    <name evidence="3" type="ORF">CPter291_0479</name>
</gene>
<dbReference type="CDD" id="cd19544">
    <property type="entry name" value="E-C_NRPS"/>
    <property type="match status" value="1"/>
</dbReference>
<dbReference type="Gene3D" id="3.30.559.10">
    <property type="entry name" value="Chloramphenicol acetyltransferase-like domain"/>
    <property type="match status" value="2"/>
</dbReference>
<dbReference type="PANTHER" id="PTHR45527">
    <property type="entry name" value="NONRIBOSOMAL PEPTIDE SYNTHETASE"/>
    <property type="match status" value="1"/>
</dbReference>
<dbReference type="SUPFAM" id="SSF51679">
    <property type="entry name" value="Bacterial luciferase-like"/>
    <property type="match status" value="1"/>
</dbReference>
<dbReference type="InterPro" id="IPR011251">
    <property type="entry name" value="Luciferase-like_dom"/>
</dbReference>
<feature type="region of interest" description="Disordered" evidence="1">
    <location>
        <begin position="1"/>
        <end position="22"/>
    </location>
</feature>
<dbReference type="Gene3D" id="3.30.559.30">
    <property type="entry name" value="Nonribosomal peptide synthetase, condensation domain"/>
    <property type="match status" value="2"/>
</dbReference>
<dbReference type="Pfam" id="PF13193">
    <property type="entry name" value="AMP-binding_C"/>
    <property type="match status" value="1"/>
</dbReference>
<protein>
    <submittedName>
        <fullName evidence="3">Amino acid adenylation domain protein</fullName>
    </submittedName>
</protein>
<dbReference type="InterPro" id="IPR020845">
    <property type="entry name" value="AMP-binding_CS"/>
</dbReference>
<dbReference type="InterPro" id="IPR001242">
    <property type="entry name" value="Condensation_dom"/>
</dbReference>
<dbReference type="CDD" id="cd12116">
    <property type="entry name" value="A_NRPS_Ta1_like"/>
    <property type="match status" value="1"/>
</dbReference>
<dbReference type="Pfam" id="PF00668">
    <property type="entry name" value="Condensation"/>
    <property type="match status" value="2"/>
</dbReference>
<dbReference type="PROSITE" id="PS50075">
    <property type="entry name" value="CARRIER"/>
    <property type="match status" value="2"/>
</dbReference>
<dbReference type="PROSITE" id="PS00455">
    <property type="entry name" value="AMP_BINDING"/>
    <property type="match status" value="2"/>
</dbReference>
<dbReference type="CDD" id="cd05930">
    <property type="entry name" value="A_NRPS"/>
    <property type="match status" value="1"/>
</dbReference>
<name>A0ABN4M3X7_9BURK</name>
<dbReference type="InterPro" id="IPR025110">
    <property type="entry name" value="AMP-bd_C"/>
</dbReference>
<dbReference type="InterPro" id="IPR010071">
    <property type="entry name" value="AA_adenyl_dom"/>
</dbReference>
<proteinExistence type="predicted"/>
<sequence>MNTENKHFNTPATTPALPKASHDQLQALSSEQQRWWLLDQRRDESSPAFQTSICLHLSGTIDRSVLHHALDGIVARHEILRTVFPQTDGGPRQSVCAVTGNSFSLFEHDVRSAPDPILARETLIAADSATQIDLACGPLLRGLLIWEADDESTLSITFHPIIADSASIEIFLKELEIRYQAGLKGESESLPPLARQYGDYTASQLRALPEPRLKQLTEYWQTLFLGGASSLELPAERERPVHQDFSAALVEQQLNVEITGKLKALSEHHRIPLFAIMLASWGVLLGRLSGQDEVVVGVELDGRNSARTDGMIGSFENIVALRLDFSGAPAIADVLKRVHVQVQAARQHQDIPLDQILEAVNPAHNSAFQATLAWHDQRAWSPRLSGLQVKTLTSVHKFALPVDLALSLVDCGDTVNCRLEYATALFDQATVARYLENWRALLEAMLADDGTAVDRLPLLAEEEYQQVVYRWNQTQATVPDQLCIQELFEKQVLQTPLALAAVCEEQQLTYAELNGRANRLAHYLQSLGVKPDDRIAICTERGVAMLVAMLAVLKSGAAYVPLDPAYPSDRLAYMLQDSAPVAMLTHGGLEHLWDEAFRAAVGSRPVLDLEAKATPWDELPDSNPARASNGLMPSHLAYVIYTSGSTGLPKGVMVEHRGVVNLVSAQIKGFVVECDSRILQFASFSFDACIFEVVMALCQGAALYLPQRGAVLVGDTLTDMIARYAITHATLTPAVLSGLSEHARLDSVKTLVVAGDAMPAALAQRWAPGRHLINAYGPTEATVWASQYDCREGESAKPPIGRPIANAQLYILDKYAQPLPIGAIGELYIGGAGVARGYLNRPELSAERFVQDPFLGQDSARMYKSGDLARWLPDGNIEYVGRSDFQVKLRGFRIELGEIEACLAKHPDIREAAVLAREDSPGDRRLVSYYVAASHGAEGSCTAKIEAADLRHYLASQLPEHMVPLAYVRLESFPLTPNGKLDRKALPVPDAQAYAVKEYQAPQGEIELAIAAIWADLLKIERVGRLDHFFEMGGNSLLAVSLMERMRSAGLAVDVRSLFTAPTLVGLAAGAKCETRLIAVPDNLIPPHCTAITPEMLSLAKLTQAEIERVAAGVPGGAANIQDIYPLSPLQEGILFHHLMSSDGDPYLLSRMMSFTSKARLDAYLEALQSVTDRHDILRTAIAWEGLPMPIQVVWREAPLQVEEIVLDPAQGDGVAQLHARVDVRHTRLDMRKAPLMRATIAHDTSAGRWLLMTLFHHMMCDDATLAIMQEEIQAYLLQQGDQLPAPLSFRNFVARAHLDSVGLEEHEAFFRQMLGDVDEPTAPFGLLEIQGDGNGIEEAYLEVDPGLARRLRIQARKLGVSAASICHLACAQVIARTSGRDDVVFGTALFGRMQGGEGVDRVMGLFMNTLPIRIKVGETGVVTSVRHTQALLADLLRHEHTSLALAQSCSNVQAPAPLFTALFNYRHGQSAADSLSPQERLAWDGIETLFGEERTNYPLTLSIDDLKEGFRLKSQTQLPIKALPVCRFMHAALEQLTQALEQAPGTAVGAVDVMPECERRQVLEEYNATLTQYPGEHCVHELFEAQAASTPDAVALVQDDRHLTYAELNSQANRLARYLRELGVQPDDRVAICIERGLPMMVGLLGILKAGAAYVPLDPAYPPDRLAYMLRDSAPAAVLTHGALEQLWREHLDGVVDGLPMLDLAAQDLPWADRPDDNLPQPAYAVTPDHLAYVIYTSGSTGMPKGVMVKHRGVVNLLTSMREIIGVKAEDRLLSVTTFAFDIAALEFYLPLICGARTILVDRACSHDPAALGEAIASFQASIMQATPATWRMLIDSGWSGAANLTALCGGEALTGELATRISERVGIAWNVYGPTETTIWSTARRFDTVAATERATNESIGRPIANTSIYILDARGRPVPNAVAGELFIGGDGVARGYFNRPELSAERFVPDPFSKRADAYMYKTGDLGRWLPDGNIEYLGRNDFQVKIRGFRIELGEIEARLTAHPGVREAVVLAREDVPGDKRLVAYVVRQADEAACSQVVTQETDSPSFSLFFFGADTYETDNKYQLYLDAAKFADVNSFEAIWTPERHFHHVGSLYPNPSLLNAALATITKNVKLRAGSVVLPLHSPVRVAEEWAVVDNLSGGRAGIALATGWHARDFVLAPDNFAARKQVLQDGVQTLQALWSGETVTLEDGIGALSEIRIYPQPLQAALPIWITAAGSPETFVYAGKIGANVLTHLLGQTVEQATENIAIYRKSLADHGHDPVAGRVTMMIHAFVGDDAEVAFAKAKAPFMNYMRAHLGLLAPMLKSLNISADSLSEKDLENIVEHAFERYSRTASLIGTPQTCLPLVNKLKEADINEIACLVDWMNPDDAMSGFDALRSLRDLTLQAAPDAQAFKRHCREKLPEYMVPSAYVELQAMPLTPNGKLDRKALPAPDLEAVAVRGYDAPQDEAEMAVAAVWKELLNLERVGRNDHFFELGGNSLLAVQCISRLRKISETEVALSALFAQPVLSNFSREFTVKKCDIAA</sequence>
<evidence type="ECO:0000256" key="1">
    <source>
        <dbReference type="SAM" id="MobiDB-lite"/>
    </source>
</evidence>
<dbReference type="NCBIfam" id="TIGR01733">
    <property type="entry name" value="AA-adenyl-dom"/>
    <property type="match status" value="2"/>
</dbReference>
<feature type="domain" description="Carrier" evidence="2">
    <location>
        <begin position="1001"/>
        <end position="1075"/>
    </location>
</feature>
<feature type="domain" description="Carrier" evidence="2">
    <location>
        <begin position="2454"/>
        <end position="2529"/>
    </location>
</feature>
<dbReference type="NCBIfam" id="TIGR04020">
    <property type="entry name" value="seco_metab_LLM"/>
    <property type="match status" value="1"/>
</dbReference>
<dbReference type="SUPFAM" id="SSF56801">
    <property type="entry name" value="Acetyl-CoA synthetase-like"/>
    <property type="match status" value="2"/>
</dbReference>
<accession>A0ABN4M3X7</accession>
<keyword evidence="4" id="KW-1185">Reference proteome</keyword>
<dbReference type="InterPro" id="IPR045851">
    <property type="entry name" value="AMP-bd_C_sf"/>
</dbReference>
<dbReference type="Proteomes" id="UP000074914">
    <property type="component" value="Chromosome"/>
</dbReference>
<dbReference type="Pfam" id="PF00296">
    <property type="entry name" value="Bac_luciferase"/>
    <property type="match status" value="1"/>
</dbReference>